<dbReference type="InterPro" id="IPR017900">
    <property type="entry name" value="4Fe4S_Fe_S_CS"/>
</dbReference>
<dbReference type="AlphaFoldDB" id="A0A8J6T549"/>
<evidence type="ECO:0000313" key="6">
    <source>
        <dbReference type="EMBL" id="MBC8179285.1"/>
    </source>
</evidence>
<dbReference type="GO" id="GO:0051536">
    <property type="term" value="F:iron-sulfur cluster binding"/>
    <property type="evidence" value="ECO:0007669"/>
    <property type="project" value="UniProtKB-KW"/>
</dbReference>
<keyword evidence="1" id="KW-0479">Metal-binding</keyword>
<evidence type="ECO:0000256" key="2">
    <source>
        <dbReference type="ARBA" id="ARBA00023004"/>
    </source>
</evidence>
<dbReference type="InterPro" id="IPR017896">
    <property type="entry name" value="4Fe4S_Fe-S-bd"/>
</dbReference>
<reference evidence="6 7" key="1">
    <citation type="submission" date="2020-08" db="EMBL/GenBank/DDBJ databases">
        <title>Bridging the membrane lipid divide: bacteria of the FCB group superphylum have the potential to synthesize archaeal ether lipids.</title>
        <authorList>
            <person name="Villanueva L."/>
            <person name="Von Meijenfeldt F.A.B."/>
            <person name="Westbye A.B."/>
            <person name="Yadav S."/>
            <person name="Hopmans E.C."/>
            <person name="Dutilh B.E."/>
            <person name="Sinninghe Damste J.S."/>
        </authorList>
    </citation>
    <scope>NUCLEOTIDE SEQUENCE [LARGE SCALE GENOMIC DNA]</scope>
    <source>
        <strain evidence="6">NIOZ-UU27</strain>
    </source>
</reference>
<organism evidence="6 7">
    <name type="scientific">Candidatus Desulfacyla euxinica</name>
    <dbReference type="NCBI Taxonomy" id="2841693"/>
    <lineage>
        <taxon>Bacteria</taxon>
        <taxon>Deltaproteobacteria</taxon>
        <taxon>Candidatus Desulfacyla</taxon>
    </lineage>
</organism>
<accession>A0A8J6T549</accession>
<feature type="region of interest" description="Disordered" evidence="4">
    <location>
        <begin position="39"/>
        <end position="60"/>
    </location>
</feature>
<dbReference type="Pfam" id="PF00037">
    <property type="entry name" value="Fer4"/>
    <property type="match status" value="1"/>
</dbReference>
<gene>
    <name evidence="6" type="ORF">H8E19_17925</name>
</gene>
<evidence type="ECO:0000256" key="3">
    <source>
        <dbReference type="ARBA" id="ARBA00023014"/>
    </source>
</evidence>
<sequence>MPDCVGCGSCVTNCPEGVLRFSDIRDRFRKIHPSEKDVVADDAENEEIENNIAEPEGLRGPQPIVIRFPKRIN</sequence>
<dbReference type="EMBL" id="JACNJD010000368">
    <property type="protein sequence ID" value="MBC8179285.1"/>
    <property type="molecule type" value="Genomic_DNA"/>
</dbReference>
<evidence type="ECO:0000256" key="4">
    <source>
        <dbReference type="SAM" id="MobiDB-lite"/>
    </source>
</evidence>
<proteinExistence type="predicted"/>
<dbReference type="SUPFAM" id="SSF54862">
    <property type="entry name" value="4Fe-4S ferredoxins"/>
    <property type="match status" value="1"/>
</dbReference>
<dbReference type="Proteomes" id="UP000650524">
    <property type="component" value="Unassembled WGS sequence"/>
</dbReference>
<protein>
    <submittedName>
        <fullName evidence="6">4Fe-4S dicluster domain-containing protein</fullName>
    </submittedName>
</protein>
<name>A0A8J6T549_9DELT</name>
<evidence type="ECO:0000256" key="1">
    <source>
        <dbReference type="ARBA" id="ARBA00022723"/>
    </source>
</evidence>
<feature type="domain" description="4Fe-4S ferredoxin-type" evidence="5">
    <location>
        <begin position="1"/>
        <end position="24"/>
    </location>
</feature>
<feature type="compositionally biased region" description="Acidic residues" evidence="4">
    <location>
        <begin position="40"/>
        <end position="49"/>
    </location>
</feature>
<evidence type="ECO:0000313" key="7">
    <source>
        <dbReference type="Proteomes" id="UP000650524"/>
    </source>
</evidence>
<dbReference type="GO" id="GO:0046872">
    <property type="term" value="F:metal ion binding"/>
    <property type="evidence" value="ECO:0007669"/>
    <property type="project" value="UniProtKB-KW"/>
</dbReference>
<keyword evidence="3" id="KW-0411">Iron-sulfur</keyword>
<comment type="caution">
    <text evidence="6">The sequence shown here is derived from an EMBL/GenBank/DDBJ whole genome shotgun (WGS) entry which is preliminary data.</text>
</comment>
<evidence type="ECO:0000259" key="5">
    <source>
        <dbReference type="PROSITE" id="PS51379"/>
    </source>
</evidence>
<dbReference type="PROSITE" id="PS00198">
    <property type="entry name" value="4FE4S_FER_1"/>
    <property type="match status" value="1"/>
</dbReference>
<keyword evidence="2" id="KW-0408">Iron</keyword>
<dbReference type="Gene3D" id="3.30.70.20">
    <property type="match status" value="1"/>
</dbReference>
<dbReference type="PROSITE" id="PS51379">
    <property type="entry name" value="4FE4S_FER_2"/>
    <property type="match status" value="1"/>
</dbReference>